<dbReference type="PANTHER" id="PTHR43643">
    <property type="entry name" value="HISTIDINOL-PHOSPHATE AMINOTRANSFERASE 2"/>
    <property type="match status" value="1"/>
</dbReference>
<dbReference type="CDD" id="cd00609">
    <property type="entry name" value="AAT_like"/>
    <property type="match status" value="1"/>
</dbReference>
<dbReference type="SUPFAM" id="SSF53383">
    <property type="entry name" value="PLP-dependent transferases"/>
    <property type="match status" value="1"/>
</dbReference>
<dbReference type="InterPro" id="IPR015422">
    <property type="entry name" value="PyrdxlP-dep_Trfase_small"/>
</dbReference>
<comment type="catalytic activity">
    <reaction evidence="8 9">
        <text>L-histidinol phosphate + 2-oxoglutarate = 3-(imidazol-4-yl)-2-oxopropyl phosphate + L-glutamate</text>
        <dbReference type="Rhea" id="RHEA:23744"/>
        <dbReference type="ChEBI" id="CHEBI:16810"/>
        <dbReference type="ChEBI" id="CHEBI:29985"/>
        <dbReference type="ChEBI" id="CHEBI:57766"/>
        <dbReference type="ChEBI" id="CHEBI:57980"/>
        <dbReference type="EC" id="2.6.1.9"/>
    </reaction>
</comment>
<evidence type="ECO:0000256" key="4">
    <source>
        <dbReference type="ARBA" id="ARBA00011738"/>
    </source>
</evidence>
<dbReference type="AlphaFoldDB" id="D6SQ93"/>
<name>D6SQ93_9BACT</name>
<keyword evidence="7 9" id="KW-0663">Pyridoxal phosphate</keyword>
<comment type="similarity">
    <text evidence="3 9">Belongs to the class-II pyridoxal-phosphate-dependent aminotransferase family. Histidinol-phosphate aminotransferase subfamily.</text>
</comment>
<comment type="caution">
    <text evidence="11">The sequence shown here is derived from an EMBL/GenBank/DDBJ whole genome shotgun (WGS) entry which is preliminary data.</text>
</comment>
<dbReference type="InterPro" id="IPR015424">
    <property type="entry name" value="PyrdxlP-dep_Trfase"/>
</dbReference>
<dbReference type="Pfam" id="PF00155">
    <property type="entry name" value="Aminotran_1_2"/>
    <property type="match status" value="1"/>
</dbReference>
<dbReference type="OrthoDB" id="9813612at2"/>
<sequence>MSENFSPFIREEVKSFKPYSPGLGIDEIKHKYGLSRVIKMASNENPLGVSPVVQETITRNSGLAFRYPGANNPELCRAVAGHLELDPACIVCGNGSDELIDLLIRMLLVPGRDNIVAFDPCFSIYRLQARLSGVEFRQAKLNPDFSFNLKELLKLVDANTRVVFLTNPDNPSGYAAPASELDRFASQLPHGCCLVVDEAYIDFAMPREHYSMLSFFKNDSNLVVLRTFSKMHALAGLRLGYAILPVILADYMRRIRLPFSVNILAEKAGQAALKDSDFTRESLSIITRGRKFLSVELENLGCSVYPSQANFIMFQPPVNAGHIFQELLKRGVIIRPLDSYGFSHLLRVSIGTREENETLIKYMQEIIG</sequence>
<evidence type="ECO:0000259" key="10">
    <source>
        <dbReference type="Pfam" id="PF00155"/>
    </source>
</evidence>
<dbReference type="EC" id="2.6.1.9" evidence="9"/>
<dbReference type="NCBIfam" id="TIGR01141">
    <property type="entry name" value="hisC"/>
    <property type="match status" value="1"/>
</dbReference>
<evidence type="ECO:0000256" key="7">
    <source>
        <dbReference type="ARBA" id="ARBA00022898"/>
    </source>
</evidence>
<dbReference type="GO" id="GO:0000105">
    <property type="term" value="P:L-histidine biosynthetic process"/>
    <property type="evidence" value="ECO:0007669"/>
    <property type="project" value="UniProtKB-UniRule"/>
</dbReference>
<dbReference type="RefSeq" id="WP_008870233.1">
    <property type="nucleotide sequence ID" value="NZ_ACJN02000002.1"/>
</dbReference>
<evidence type="ECO:0000256" key="2">
    <source>
        <dbReference type="ARBA" id="ARBA00005011"/>
    </source>
</evidence>
<comment type="cofactor">
    <cofactor evidence="1 9">
        <name>pyridoxal 5'-phosphate</name>
        <dbReference type="ChEBI" id="CHEBI:597326"/>
    </cofactor>
</comment>
<dbReference type="eggNOG" id="COG0079">
    <property type="taxonomic scope" value="Bacteria"/>
</dbReference>
<gene>
    <name evidence="9" type="primary">hisC</name>
    <name evidence="11" type="ORF">Dthio_PD2310</name>
</gene>
<evidence type="ECO:0000313" key="12">
    <source>
        <dbReference type="Proteomes" id="UP000005496"/>
    </source>
</evidence>
<dbReference type="Gene3D" id="3.90.1150.10">
    <property type="entry name" value="Aspartate Aminotransferase, domain 1"/>
    <property type="match status" value="1"/>
</dbReference>
<keyword evidence="9" id="KW-0028">Amino-acid biosynthesis</keyword>
<dbReference type="InterPro" id="IPR015421">
    <property type="entry name" value="PyrdxlP-dep_Trfase_major"/>
</dbReference>
<dbReference type="GO" id="GO:0004400">
    <property type="term" value="F:histidinol-phosphate transaminase activity"/>
    <property type="evidence" value="ECO:0007669"/>
    <property type="project" value="UniProtKB-UniRule"/>
</dbReference>
<evidence type="ECO:0000256" key="8">
    <source>
        <dbReference type="ARBA" id="ARBA00047481"/>
    </source>
</evidence>
<evidence type="ECO:0000256" key="6">
    <source>
        <dbReference type="ARBA" id="ARBA00022679"/>
    </source>
</evidence>
<comment type="pathway">
    <text evidence="2 9">Amino-acid biosynthesis; L-histidine biosynthesis; L-histidine from 5-phospho-alpha-D-ribose 1-diphosphate: step 7/9.</text>
</comment>
<evidence type="ECO:0000256" key="5">
    <source>
        <dbReference type="ARBA" id="ARBA00022576"/>
    </source>
</evidence>
<feature type="modified residue" description="N6-(pyridoxal phosphate)lysine" evidence="9">
    <location>
        <position position="230"/>
    </location>
</feature>
<evidence type="ECO:0000256" key="9">
    <source>
        <dbReference type="HAMAP-Rule" id="MF_01023"/>
    </source>
</evidence>
<dbReference type="GO" id="GO:0030170">
    <property type="term" value="F:pyridoxal phosphate binding"/>
    <property type="evidence" value="ECO:0007669"/>
    <property type="project" value="InterPro"/>
</dbReference>
<keyword evidence="12" id="KW-1185">Reference proteome</keyword>
<keyword evidence="6 9" id="KW-0808">Transferase</keyword>
<dbReference type="Proteomes" id="UP000005496">
    <property type="component" value="Unassembled WGS sequence"/>
</dbReference>
<dbReference type="PANTHER" id="PTHR43643:SF3">
    <property type="entry name" value="HISTIDINOL-PHOSPHATE AMINOTRANSFERASE"/>
    <property type="match status" value="1"/>
</dbReference>
<keyword evidence="9" id="KW-0368">Histidine biosynthesis</keyword>
<dbReference type="InterPro" id="IPR004839">
    <property type="entry name" value="Aminotransferase_I/II_large"/>
</dbReference>
<dbReference type="UniPathway" id="UPA00031">
    <property type="reaction ID" value="UER00012"/>
</dbReference>
<keyword evidence="5 9" id="KW-0032">Aminotransferase</keyword>
<comment type="subunit">
    <text evidence="4 9">Homodimer.</text>
</comment>
<protein>
    <recommendedName>
        <fullName evidence="9">Histidinol-phosphate aminotransferase</fullName>
        <ecNumber evidence="9">2.6.1.9</ecNumber>
    </recommendedName>
    <alternativeName>
        <fullName evidence="9">Imidazole acetol-phosphate transaminase</fullName>
    </alternativeName>
</protein>
<accession>D6SQ93</accession>
<feature type="domain" description="Aminotransferase class I/classII large" evidence="10">
    <location>
        <begin position="36"/>
        <end position="361"/>
    </location>
</feature>
<reference evidence="11" key="1">
    <citation type="submission" date="2010-05" db="EMBL/GenBank/DDBJ databases">
        <title>The draft genome of Desulfonatronospira thiodismutans ASO3-1.</title>
        <authorList>
            <consortium name="US DOE Joint Genome Institute (JGI-PGF)"/>
            <person name="Lucas S."/>
            <person name="Copeland A."/>
            <person name="Lapidus A."/>
            <person name="Cheng J.-F."/>
            <person name="Bruce D."/>
            <person name="Goodwin L."/>
            <person name="Pitluck S."/>
            <person name="Chertkov O."/>
            <person name="Brettin T."/>
            <person name="Detter J.C."/>
            <person name="Han C."/>
            <person name="Land M.L."/>
            <person name="Hauser L."/>
            <person name="Kyrpides N."/>
            <person name="Mikhailova N."/>
            <person name="Muyzer G."/>
            <person name="Woyke T."/>
        </authorList>
    </citation>
    <scope>NUCLEOTIDE SEQUENCE [LARGE SCALE GENOMIC DNA]</scope>
    <source>
        <strain evidence="11">ASO3-1</strain>
    </source>
</reference>
<dbReference type="EMBL" id="ACJN02000002">
    <property type="protein sequence ID" value="EFI34919.1"/>
    <property type="molecule type" value="Genomic_DNA"/>
</dbReference>
<proteinExistence type="inferred from homology"/>
<dbReference type="InterPro" id="IPR050106">
    <property type="entry name" value="HistidinolP_aminotransfase"/>
</dbReference>
<evidence type="ECO:0000256" key="3">
    <source>
        <dbReference type="ARBA" id="ARBA00007970"/>
    </source>
</evidence>
<dbReference type="InterPro" id="IPR005861">
    <property type="entry name" value="HisP_aminotrans"/>
</dbReference>
<dbReference type="Gene3D" id="3.40.640.10">
    <property type="entry name" value="Type I PLP-dependent aspartate aminotransferase-like (Major domain)"/>
    <property type="match status" value="1"/>
</dbReference>
<evidence type="ECO:0000256" key="1">
    <source>
        <dbReference type="ARBA" id="ARBA00001933"/>
    </source>
</evidence>
<dbReference type="HAMAP" id="MF_01023">
    <property type="entry name" value="HisC_aminotrans_2"/>
    <property type="match status" value="1"/>
</dbReference>
<evidence type="ECO:0000313" key="11">
    <source>
        <dbReference type="EMBL" id="EFI34919.1"/>
    </source>
</evidence>
<organism evidence="11 12">
    <name type="scientific">Desulfonatronospira thiodismutans ASO3-1</name>
    <dbReference type="NCBI Taxonomy" id="555779"/>
    <lineage>
        <taxon>Bacteria</taxon>
        <taxon>Pseudomonadati</taxon>
        <taxon>Thermodesulfobacteriota</taxon>
        <taxon>Desulfovibrionia</taxon>
        <taxon>Desulfovibrionales</taxon>
        <taxon>Desulfonatronovibrionaceae</taxon>
        <taxon>Desulfonatronospira</taxon>
    </lineage>
</organism>